<protein>
    <recommendedName>
        <fullName evidence="4">Glycine zipper family protein</fullName>
    </recommendedName>
</protein>
<dbReference type="Proteomes" id="UP000305109">
    <property type="component" value="Unassembled WGS sequence"/>
</dbReference>
<dbReference type="EMBL" id="SUMD01000005">
    <property type="protein sequence ID" value="TJZ77804.1"/>
    <property type="molecule type" value="Genomic_DNA"/>
</dbReference>
<organism evidence="2 3">
    <name type="scientific">Rhodococcus oryzae</name>
    <dbReference type="NCBI Taxonomy" id="2571143"/>
    <lineage>
        <taxon>Bacteria</taxon>
        <taxon>Bacillati</taxon>
        <taxon>Actinomycetota</taxon>
        <taxon>Actinomycetes</taxon>
        <taxon>Mycobacteriales</taxon>
        <taxon>Nocardiaceae</taxon>
        <taxon>Rhodococcus</taxon>
    </lineage>
</organism>
<comment type="caution">
    <text evidence="2">The sequence shown here is derived from an EMBL/GenBank/DDBJ whole genome shotgun (WGS) entry which is preliminary data.</text>
</comment>
<sequence length="129" mass="12627">MKLMTRTSVSALFAAAVIAGAGTAHAGPIAPDEGPPRPVVPGVHLVDQKQAALENMLNELNLGWANGGAAGTAIGAAIGLGVGCLSMFPGSLAGCMIGLPTGAVTGALIGIANGNPKAQKAIEDYVNTP</sequence>
<evidence type="ECO:0000256" key="1">
    <source>
        <dbReference type="SAM" id="SignalP"/>
    </source>
</evidence>
<proteinExistence type="predicted"/>
<reference evidence="2 3" key="1">
    <citation type="submission" date="2019-04" db="EMBL/GenBank/DDBJ databases">
        <title>Rhodococcus oryzae sp. nov., a novel actinomycete isolated from rhizosphere soil of rice (Oryza sativa L.).</title>
        <authorList>
            <person name="Li C."/>
        </authorList>
    </citation>
    <scope>NUCLEOTIDE SEQUENCE [LARGE SCALE GENOMIC DNA]</scope>
    <source>
        <strain evidence="2 3">NEAU-CX67</strain>
    </source>
</reference>
<evidence type="ECO:0000313" key="2">
    <source>
        <dbReference type="EMBL" id="TJZ77804.1"/>
    </source>
</evidence>
<keyword evidence="3" id="KW-1185">Reference proteome</keyword>
<evidence type="ECO:0000313" key="3">
    <source>
        <dbReference type="Proteomes" id="UP000305109"/>
    </source>
</evidence>
<feature type="signal peptide" evidence="1">
    <location>
        <begin position="1"/>
        <end position="26"/>
    </location>
</feature>
<evidence type="ECO:0008006" key="4">
    <source>
        <dbReference type="Google" id="ProtNLM"/>
    </source>
</evidence>
<feature type="chain" id="PRO_5045621139" description="Glycine zipper family protein" evidence="1">
    <location>
        <begin position="27"/>
        <end position="129"/>
    </location>
</feature>
<keyword evidence="1" id="KW-0732">Signal</keyword>
<accession>A0ABY2RKW3</accession>
<name>A0ABY2RKW3_9NOCA</name>
<gene>
    <name evidence="2" type="ORF">FCG67_12055</name>
</gene>